<accession>A0A2N4U9Y2</accession>
<protein>
    <submittedName>
        <fullName evidence="6">Cytochrome C</fullName>
    </submittedName>
</protein>
<evidence type="ECO:0000256" key="2">
    <source>
        <dbReference type="ARBA" id="ARBA00022723"/>
    </source>
</evidence>
<evidence type="ECO:0000256" key="3">
    <source>
        <dbReference type="ARBA" id="ARBA00023004"/>
    </source>
</evidence>
<keyword evidence="3 4" id="KW-0408">Iron</keyword>
<dbReference type="PROSITE" id="PS51007">
    <property type="entry name" value="CYTC"/>
    <property type="match status" value="1"/>
</dbReference>
<dbReference type="GO" id="GO:0009055">
    <property type="term" value="F:electron transfer activity"/>
    <property type="evidence" value="ECO:0007669"/>
    <property type="project" value="InterPro"/>
</dbReference>
<evidence type="ECO:0000313" key="7">
    <source>
        <dbReference type="Proteomes" id="UP000234190"/>
    </source>
</evidence>
<dbReference type="GO" id="GO:0046872">
    <property type="term" value="F:metal ion binding"/>
    <property type="evidence" value="ECO:0007669"/>
    <property type="project" value="UniProtKB-KW"/>
</dbReference>
<proteinExistence type="predicted"/>
<gene>
    <name evidence="6" type="ORF">CR159_02090</name>
</gene>
<dbReference type="SUPFAM" id="SSF46626">
    <property type="entry name" value="Cytochrome c"/>
    <property type="match status" value="1"/>
</dbReference>
<dbReference type="Pfam" id="PF00034">
    <property type="entry name" value="Cytochrom_C"/>
    <property type="match status" value="1"/>
</dbReference>
<evidence type="ECO:0000259" key="5">
    <source>
        <dbReference type="PROSITE" id="PS51007"/>
    </source>
</evidence>
<name>A0A2N4U9Y2_9BURK</name>
<evidence type="ECO:0000313" key="6">
    <source>
        <dbReference type="EMBL" id="PLC51832.1"/>
    </source>
</evidence>
<dbReference type="InterPro" id="IPR036909">
    <property type="entry name" value="Cyt_c-like_dom_sf"/>
</dbReference>
<keyword evidence="1 4" id="KW-0349">Heme</keyword>
<dbReference type="RefSeq" id="WP_102072319.1">
    <property type="nucleotide sequence ID" value="NZ_PDNW01000001.1"/>
</dbReference>
<evidence type="ECO:0000256" key="1">
    <source>
        <dbReference type="ARBA" id="ARBA00022617"/>
    </source>
</evidence>
<dbReference type="Gene3D" id="1.10.760.10">
    <property type="entry name" value="Cytochrome c-like domain"/>
    <property type="match status" value="1"/>
</dbReference>
<sequence>MHSRLTRSPACRTAALLGMIALLLLAGCGEQRLPLSPRGQPDPLEGADPIRGRQLVDSYGCVACHTVPGVRGPSSNVGPPLEKMALRGYVGGVLPNNPYNLVRWLLDPPAVDPRTAMPNMGMSTADARHITAYLLTLD</sequence>
<evidence type="ECO:0000256" key="4">
    <source>
        <dbReference type="PROSITE-ProRule" id="PRU00433"/>
    </source>
</evidence>
<dbReference type="PROSITE" id="PS51257">
    <property type="entry name" value="PROKAR_LIPOPROTEIN"/>
    <property type="match status" value="1"/>
</dbReference>
<dbReference type="InterPro" id="IPR009056">
    <property type="entry name" value="Cyt_c-like_dom"/>
</dbReference>
<organism evidence="6 7">
    <name type="scientific">Pollutimonas subterranea</name>
    <dbReference type="NCBI Taxonomy" id="2045210"/>
    <lineage>
        <taxon>Bacteria</taxon>
        <taxon>Pseudomonadati</taxon>
        <taxon>Pseudomonadota</taxon>
        <taxon>Betaproteobacteria</taxon>
        <taxon>Burkholderiales</taxon>
        <taxon>Alcaligenaceae</taxon>
        <taxon>Pollutimonas</taxon>
    </lineage>
</organism>
<dbReference type="Proteomes" id="UP000234190">
    <property type="component" value="Unassembled WGS sequence"/>
</dbReference>
<reference evidence="6 7" key="1">
    <citation type="submission" date="2017-10" db="EMBL/GenBank/DDBJ databases">
        <title>Two draft genome sequences of Pusillimonas sp. strains isolated from a nitrate- and radionuclide-contaminated groundwater in Russia.</title>
        <authorList>
            <person name="Grouzdev D.S."/>
            <person name="Tourova T.P."/>
            <person name="Goeva M.A."/>
            <person name="Babich T.L."/>
            <person name="Sokolova D.S."/>
            <person name="Abdullin R."/>
            <person name="Poltaraus A.B."/>
            <person name="Toshchakov S.V."/>
            <person name="Nazina T.N."/>
        </authorList>
    </citation>
    <scope>NUCLEOTIDE SEQUENCE [LARGE SCALE GENOMIC DNA]</scope>
    <source>
        <strain evidence="6 7">JR1/69-3-13</strain>
    </source>
</reference>
<keyword evidence="2 4" id="KW-0479">Metal-binding</keyword>
<dbReference type="OrthoDB" id="3540130at2"/>
<keyword evidence="7" id="KW-1185">Reference proteome</keyword>
<dbReference type="EMBL" id="PDNW01000001">
    <property type="protein sequence ID" value="PLC51832.1"/>
    <property type="molecule type" value="Genomic_DNA"/>
</dbReference>
<dbReference type="GO" id="GO:0020037">
    <property type="term" value="F:heme binding"/>
    <property type="evidence" value="ECO:0007669"/>
    <property type="project" value="InterPro"/>
</dbReference>
<comment type="caution">
    <text evidence="6">The sequence shown here is derived from an EMBL/GenBank/DDBJ whole genome shotgun (WGS) entry which is preliminary data.</text>
</comment>
<feature type="domain" description="Cytochrome c" evidence="5">
    <location>
        <begin position="47"/>
        <end position="138"/>
    </location>
</feature>
<dbReference type="AlphaFoldDB" id="A0A2N4U9Y2"/>